<gene>
    <name evidence="1" type="ORF">SPHINGO391_410079</name>
</gene>
<accession>A0A5E7YZ15</accession>
<dbReference type="Proteomes" id="UP000326857">
    <property type="component" value="Unassembled WGS sequence"/>
</dbReference>
<proteinExistence type="predicted"/>
<dbReference type="EMBL" id="CABVLI010000036">
    <property type="protein sequence ID" value="VVT11576.1"/>
    <property type="molecule type" value="Genomic_DNA"/>
</dbReference>
<organism evidence="1 2">
    <name type="scientific">Sphingomonas aurantiaca</name>
    <dbReference type="NCBI Taxonomy" id="185949"/>
    <lineage>
        <taxon>Bacteria</taxon>
        <taxon>Pseudomonadati</taxon>
        <taxon>Pseudomonadota</taxon>
        <taxon>Alphaproteobacteria</taxon>
        <taxon>Sphingomonadales</taxon>
        <taxon>Sphingomonadaceae</taxon>
        <taxon>Sphingomonas</taxon>
    </lineage>
</organism>
<name>A0A5E7YZ15_9SPHN</name>
<reference evidence="1 2" key="1">
    <citation type="submission" date="2019-09" db="EMBL/GenBank/DDBJ databases">
        <authorList>
            <person name="Dittami M. S."/>
        </authorList>
    </citation>
    <scope>NUCLEOTIDE SEQUENCE [LARGE SCALE GENOMIC DNA]</scope>
    <source>
        <strain evidence="1">SPHINGO391</strain>
    </source>
</reference>
<dbReference type="AlphaFoldDB" id="A0A5E7YZ15"/>
<evidence type="ECO:0000313" key="2">
    <source>
        <dbReference type="Proteomes" id="UP000326857"/>
    </source>
</evidence>
<protein>
    <submittedName>
        <fullName evidence="1">Uncharacterized protein</fullName>
    </submittedName>
</protein>
<sequence>MAITTFVAVVLARATAEDGRTRRYGAKCDLGRRCRAGCNAVDRCRHDGRTRPENRLVPCAWGMDG</sequence>
<evidence type="ECO:0000313" key="1">
    <source>
        <dbReference type="EMBL" id="VVT11576.1"/>
    </source>
</evidence>